<dbReference type="GO" id="GO:0005786">
    <property type="term" value="C:signal recognition particle, endoplasmic reticulum targeting"/>
    <property type="evidence" value="ECO:0007669"/>
    <property type="project" value="TreeGrafter"/>
</dbReference>
<dbReference type="Pfam" id="PF05486">
    <property type="entry name" value="SRP9-21"/>
    <property type="match status" value="1"/>
</dbReference>
<dbReference type="OMA" id="EPNSGKC"/>
<evidence type="ECO:0000259" key="2">
    <source>
        <dbReference type="Pfam" id="PF05486"/>
    </source>
</evidence>
<dbReference type="OrthoDB" id="5419752at2759"/>
<dbReference type="VEuPathDB" id="FungiDB:CAWG_01186"/>
<feature type="region of interest" description="Disordered" evidence="1">
    <location>
        <begin position="184"/>
        <end position="231"/>
    </location>
</feature>
<evidence type="ECO:0000313" key="3">
    <source>
        <dbReference type="EMBL" id="EEQ42960.1"/>
    </source>
</evidence>
<dbReference type="EMBL" id="CH672346">
    <property type="protein sequence ID" value="EEQ42960.1"/>
    <property type="molecule type" value="Genomic_DNA"/>
</dbReference>
<organism evidence="3 4">
    <name type="scientific">Candida albicans (strain WO-1)</name>
    <name type="common">Yeast</name>
    <dbReference type="NCBI Taxonomy" id="294748"/>
    <lineage>
        <taxon>Eukaryota</taxon>
        <taxon>Fungi</taxon>
        <taxon>Dikarya</taxon>
        <taxon>Ascomycota</taxon>
        <taxon>Saccharomycotina</taxon>
        <taxon>Pichiomycetes</taxon>
        <taxon>Debaryomycetaceae</taxon>
        <taxon>Candida/Lodderomyces clade</taxon>
        <taxon>Candida</taxon>
    </lineage>
</organism>
<reference evidence="3 4" key="1">
    <citation type="journal article" date="2009" name="Nature">
        <title>Evolution of pathogenicity and sexual reproduction in eight Candida genomes.</title>
        <authorList>
            <person name="Butler G."/>
            <person name="Rasmussen M.D."/>
            <person name="Lin M.F."/>
            <person name="Santos M.A."/>
            <person name="Sakthikumar S."/>
            <person name="Munro C.A."/>
            <person name="Rheinbay E."/>
            <person name="Grabherr M."/>
            <person name="Forche A."/>
            <person name="Reedy J.L."/>
            <person name="Agrafioti I."/>
            <person name="Arnaud M.B."/>
            <person name="Bates S."/>
            <person name="Brown A.J."/>
            <person name="Brunke S."/>
            <person name="Costanzo M.C."/>
            <person name="Fitzpatrick D.A."/>
            <person name="de Groot P.W."/>
            <person name="Harris D."/>
            <person name="Hoyer L.L."/>
            <person name="Hube B."/>
            <person name="Klis F.M."/>
            <person name="Kodira C."/>
            <person name="Lennard N."/>
            <person name="Logue M.E."/>
            <person name="Martin R."/>
            <person name="Neiman A.M."/>
            <person name="Nikolaou E."/>
            <person name="Quail M.A."/>
            <person name="Quinn J."/>
            <person name="Santos M.C."/>
            <person name="Schmitzberger F.F."/>
            <person name="Sherlock G."/>
            <person name="Shah P."/>
            <person name="Silverstein K.A."/>
            <person name="Skrzypek M.S."/>
            <person name="Soll D."/>
            <person name="Staggs R."/>
            <person name="Stansfield I."/>
            <person name="Stumpf M.P."/>
            <person name="Sudbery P.E."/>
            <person name="Srikantha T."/>
            <person name="Zeng Q."/>
            <person name="Berman J."/>
            <person name="Berriman M."/>
            <person name="Heitman J."/>
            <person name="Gow N.A."/>
            <person name="Lorenz M.C."/>
            <person name="Birren B.W."/>
            <person name="Kellis M."/>
            <person name="Cuomo C.A."/>
        </authorList>
    </citation>
    <scope>NUCLEOTIDE SEQUENCE [LARGE SCALE GENOMIC DNA]</scope>
    <source>
        <strain evidence="3 4">WO-1</strain>
    </source>
</reference>
<accession>C4YF74</accession>
<dbReference type="Proteomes" id="UP000001429">
    <property type="component" value="Chromosome 1"/>
</dbReference>
<evidence type="ECO:0000313" key="4">
    <source>
        <dbReference type="Proteomes" id="UP000001429"/>
    </source>
</evidence>
<feature type="region of interest" description="Disordered" evidence="1">
    <location>
        <begin position="95"/>
        <end position="116"/>
    </location>
</feature>
<feature type="compositionally biased region" description="Basic residues" evidence="1">
    <location>
        <begin position="220"/>
        <end position="231"/>
    </location>
</feature>
<sequence>MQYHYVQCLFDSKTSSWGSYTIELCHTTSNINLCENRNGKKKFFSTIKNLLTKAIIYNNYLPIMPKVTSIEKFIELSTELLANYPTTTTLSTTYTNVSKKSKKSTSESAATSKPKSNKISTHAVSFKLYEPNSGKCIRYTTTKSKELSRLLNFIGPKGLTNDNLHVVGLASLMTNVKYEKPIEPSLENTPIPESENLATKEIEQNKPDAKEEKTTTTTSSKKKNKKKKKKN</sequence>
<dbReference type="PANTHER" id="PTHR12834:SF12">
    <property type="entry name" value="SIGNAL RECOGNITION PARTICLE 9 KDA PROTEIN"/>
    <property type="match status" value="1"/>
</dbReference>
<dbReference type="GO" id="GO:0006614">
    <property type="term" value="P:SRP-dependent cotranslational protein targeting to membrane"/>
    <property type="evidence" value="ECO:0007669"/>
    <property type="project" value="InterPro"/>
</dbReference>
<gene>
    <name evidence="3" type="ORF">CAWG_01186</name>
</gene>
<dbReference type="PaxDb" id="5476-C4YF74"/>
<dbReference type="AlphaFoldDB" id="C4YF74"/>
<protein>
    <recommendedName>
        <fullName evidence="2">SRP9 domain-containing protein</fullName>
    </recommendedName>
</protein>
<dbReference type="InterPro" id="IPR039914">
    <property type="entry name" value="SRP9-like"/>
</dbReference>
<dbReference type="HOGENOM" id="CLU_104695_0_0_1"/>
<name>C4YF74_CANAW</name>
<keyword evidence="4" id="KW-1185">Reference proteome</keyword>
<feature type="compositionally biased region" description="Basic and acidic residues" evidence="1">
    <location>
        <begin position="198"/>
        <end position="214"/>
    </location>
</feature>
<feature type="domain" description="SRP9" evidence="2">
    <location>
        <begin position="67"/>
        <end position="159"/>
    </location>
</feature>
<proteinExistence type="predicted"/>
<dbReference type="PANTHER" id="PTHR12834">
    <property type="entry name" value="SIGNAL RECOGNITION PARTICLE 9 KDA PROTEIN"/>
    <property type="match status" value="1"/>
</dbReference>
<dbReference type="InterPro" id="IPR039432">
    <property type="entry name" value="SRP9_dom"/>
</dbReference>
<evidence type="ECO:0000256" key="1">
    <source>
        <dbReference type="SAM" id="MobiDB-lite"/>
    </source>
</evidence>